<dbReference type="PRINTS" id="PR00473">
    <property type="entry name" value="GALCTOKINASE"/>
</dbReference>
<evidence type="ECO:0000259" key="11">
    <source>
        <dbReference type="Pfam" id="PF08544"/>
    </source>
</evidence>
<evidence type="ECO:0000313" key="13">
    <source>
        <dbReference type="EMBL" id="KKN37262.1"/>
    </source>
</evidence>
<gene>
    <name evidence="13" type="ORF">LCGC14_0765320</name>
</gene>
<dbReference type="GO" id="GO:0004496">
    <property type="term" value="F:mevalonate kinase activity"/>
    <property type="evidence" value="ECO:0007669"/>
    <property type="project" value="InterPro"/>
</dbReference>
<dbReference type="GO" id="GO:0005829">
    <property type="term" value="C:cytosol"/>
    <property type="evidence" value="ECO:0007669"/>
    <property type="project" value="TreeGrafter"/>
</dbReference>
<keyword evidence="6" id="KW-0067">ATP-binding</keyword>
<evidence type="ECO:0008006" key="14">
    <source>
        <dbReference type="Google" id="ProtNLM"/>
    </source>
</evidence>
<dbReference type="PRINTS" id="PR00959">
    <property type="entry name" value="MEVGALKINASE"/>
</dbReference>
<dbReference type="GO" id="GO:0005524">
    <property type="term" value="F:ATP binding"/>
    <property type="evidence" value="ECO:0007669"/>
    <property type="project" value="UniProtKB-KW"/>
</dbReference>
<dbReference type="Pfam" id="PF00288">
    <property type="entry name" value="GHMP_kinases_N"/>
    <property type="match status" value="1"/>
</dbReference>
<dbReference type="GO" id="GO:0019287">
    <property type="term" value="P:isopentenyl diphosphate biosynthetic process, mevalonate pathway"/>
    <property type="evidence" value="ECO:0007669"/>
    <property type="project" value="TreeGrafter"/>
</dbReference>
<keyword evidence="5" id="KW-0418">Kinase</keyword>
<dbReference type="InterPro" id="IPR036554">
    <property type="entry name" value="GHMP_kinase_C_sf"/>
</dbReference>
<accession>A0A0F9QJT6</accession>
<keyword evidence="7" id="KW-0460">Magnesium</keyword>
<evidence type="ECO:0000256" key="4">
    <source>
        <dbReference type="ARBA" id="ARBA00022741"/>
    </source>
</evidence>
<dbReference type="PANTHER" id="PTHR43290:SF2">
    <property type="entry name" value="MEVALONATE KINASE"/>
    <property type="match status" value="1"/>
</dbReference>
<evidence type="ECO:0000256" key="5">
    <source>
        <dbReference type="ARBA" id="ARBA00022777"/>
    </source>
</evidence>
<dbReference type="InterPro" id="IPR013750">
    <property type="entry name" value="GHMP_kinase_C_dom"/>
</dbReference>
<evidence type="ECO:0000256" key="1">
    <source>
        <dbReference type="ARBA" id="ARBA00022490"/>
    </source>
</evidence>
<dbReference type="PIRSF" id="PIRSF000530">
    <property type="entry name" value="Galactokinase"/>
    <property type="match status" value="1"/>
</dbReference>
<dbReference type="InterPro" id="IPR006206">
    <property type="entry name" value="Mevalonate/galactokinase"/>
</dbReference>
<proteinExistence type="predicted"/>
<dbReference type="InterPro" id="IPR019539">
    <property type="entry name" value="GalKase_N"/>
</dbReference>
<evidence type="ECO:0000256" key="2">
    <source>
        <dbReference type="ARBA" id="ARBA00022516"/>
    </source>
</evidence>
<dbReference type="SUPFAM" id="SSF55060">
    <property type="entry name" value="GHMP Kinase, C-terminal domain"/>
    <property type="match status" value="1"/>
</dbReference>
<dbReference type="AlphaFoldDB" id="A0A0F9QJT6"/>
<evidence type="ECO:0000259" key="12">
    <source>
        <dbReference type="Pfam" id="PF10509"/>
    </source>
</evidence>
<sequence length="359" mass="39522">MTKEKLRVSAPGRICLFGEHQDYFGLSIIAAAINLRISISGKKRKDRIFKINLPDIEDTEEFSVEKELEYTKERDYLKSSINLLKRKGINLPAGWDCLIQGTVPINAGSASSSALVVAWIKFLLETARDERAKKADEIAELGFLAEVAEFKEPGGKMDHYASSLGGVISINFDEKLKIRKLKNPLKEFVLADSLQKKDTTGMLGYIKSHVLQGVANLRKKREGFSLKSSPIQEVEDEIEKLSPDARRLLKGTLLTRNLAAEGETLFGSDVFDHARFGDLLTSQHEVLRDYLCISTPKIEQMIETALKAGALGAKTNGSGGGGCIFAYACDKAASIAEALEKTGAKVYIVHIDDGVRKEN</sequence>
<evidence type="ECO:0000256" key="3">
    <source>
        <dbReference type="ARBA" id="ARBA00022679"/>
    </source>
</evidence>
<evidence type="ECO:0000259" key="10">
    <source>
        <dbReference type="Pfam" id="PF00288"/>
    </source>
</evidence>
<feature type="domain" description="GHMP kinase N-terminal" evidence="10">
    <location>
        <begin position="76"/>
        <end position="166"/>
    </location>
</feature>
<keyword evidence="1" id="KW-0963">Cytoplasm</keyword>
<dbReference type="EMBL" id="LAZR01001906">
    <property type="protein sequence ID" value="KKN37262.1"/>
    <property type="molecule type" value="Genomic_DNA"/>
</dbReference>
<keyword evidence="8" id="KW-0443">Lipid metabolism</keyword>
<dbReference type="InterPro" id="IPR006205">
    <property type="entry name" value="Mev_gal_kin"/>
</dbReference>
<dbReference type="GO" id="GO:0004335">
    <property type="term" value="F:galactokinase activity"/>
    <property type="evidence" value="ECO:0007669"/>
    <property type="project" value="InterPro"/>
</dbReference>
<name>A0A0F9QJT6_9ZZZZ</name>
<dbReference type="PANTHER" id="PTHR43290">
    <property type="entry name" value="MEVALONATE KINASE"/>
    <property type="match status" value="1"/>
</dbReference>
<dbReference type="Pfam" id="PF10509">
    <property type="entry name" value="GalKase_gal_bdg"/>
    <property type="match status" value="1"/>
</dbReference>
<organism evidence="13">
    <name type="scientific">marine sediment metagenome</name>
    <dbReference type="NCBI Taxonomy" id="412755"/>
    <lineage>
        <taxon>unclassified sequences</taxon>
        <taxon>metagenomes</taxon>
        <taxon>ecological metagenomes</taxon>
    </lineage>
</organism>
<keyword evidence="2" id="KW-0444">Lipid biosynthesis</keyword>
<feature type="domain" description="Galactokinase N-terminal" evidence="12">
    <location>
        <begin position="6"/>
        <end position="41"/>
    </location>
</feature>
<evidence type="ECO:0000256" key="7">
    <source>
        <dbReference type="ARBA" id="ARBA00022842"/>
    </source>
</evidence>
<comment type="caution">
    <text evidence="13">The sequence shown here is derived from an EMBL/GenBank/DDBJ whole genome shotgun (WGS) entry which is preliminary data.</text>
</comment>
<evidence type="ECO:0000256" key="9">
    <source>
        <dbReference type="ARBA" id="ARBA00029438"/>
    </source>
</evidence>
<dbReference type="SUPFAM" id="SSF54211">
    <property type="entry name" value="Ribosomal protein S5 domain 2-like"/>
    <property type="match status" value="1"/>
</dbReference>
<keyword evidence="4" id="KW-0547">Nucleotide-binding</keyword>
<dbReference type="Gene3D" id="3.30.230.10">
    <property type="match status" value="1"/>
</dbReference>
<dbReference type="InterPro" id="IPR006204">
    <property type="entry name" value="GHMP_kinase_N_dom"/>
</dbReference>
<protein>
    <recommendedName>
        <fullName evidence="14">GHMP kinase</fullName>
    </recommendedName>
</protein>
<evidence type="ECO:0000256" key="6">
    <source>
        <dbReference type="ARBA" id="ARBA00022840"/>
    </source>
</evidence>
<keyword evidence="3" id="KW-0808">Transferase</keyword>
<dbReference type="Gene3D" id="3.30.70.890">
    <property type="entry name" value="GHMP kinase, C-terminal domain"/>
    <property type="match status" value="1"/>
</dbReference>
<comment type="pathway">
    <text evidence="9">Isoprenoid biosynthesis; isopentenyl diphosphate biosynthesis via mevalonate pathway; isopentenyl diphosphate from (R)-mevalonate: step 1/3.</text>
</comment>
<reference evidence="13" key="1">
    <citation type="journal article" date="2015" name="Nature">
        <title>Complex archaea that bridge the gap between prokaryotes and eukaryotes.</title>
        <authorList>
            <person name="Spang A."/>
            <person name="Saw J.H."/>
            <person name="Jorgensen S.L."/>
            <person name="Zaremba-Niedzwiedzka K."/>
            <person name="Martijn J."/>
            <person name="Lind A.E."/>
            <person name="van Eijk R."/>
            <person name="Schleper C."/>
            <person name="Guy L."/>
            <person name="Ettema T.J."/>
        </authorList>
    </citation>
    <scope>NUCLEOTIDE SEQUENCE</scope>
</reference>
<dbReference type="InterPro" id="IPR000705">
    <property type="entry name" value="Galactokinase"/>
</dbReference>
<evidence type="ECO:0000256" key="8">
    <source>
        <dbReference type="ARBA" id="ARBA00023098"/>
    </source>
</evidence>
<dbReference type="InterPro" id="IPR014721">
    <property type="entry name" value="Ribsml_uS5_D2-typ_fold_subgr"/>
</dbReference>
<feature type="domain" description="GHMP kinase C-terminal" evidence="11">
    <location>
        <begin position="272"/>
        <end position="344"/>
    </location>
</feature>
<dbReference type="InterPro" id="IPR020568">
    <property type="entry name" value="Ribosomal_Su5_D2-typ_SF"/>
</dbReference>
<dbReference type="Pfam" id="PF08544">
    <property type="entry name" value="GHMP_kinases_C"/>
    <property type="match status" value="1"/>
</dbReference>
<dbReference type="GO" id="GO:0006012">
    <property type="term" value="P:galactose metabolic process"/>
    <property type="evidence" value="ECO:0007669"/>
    <property type="project" value="InterPro"/>
</dbReference>